<dbReference type="InParanoid" id="C5L194"/>
<name>C5L194_PERM5</name>
<dbReference type="AlphaFoldDB" id="C5L194"/>
<dbReference type="Proteomes" id="UP000007800">
    <property type="component" value="Unassembled WGS sequence"/>
</dbReference>
<dbReference type="RefSeq" id="XP_002777685.1">
    <property type="nucleotide sequence ID" value="XM_002777639.1"/>
</dbReference>
<dbReference type="GeneID" id="9052397"/>
<gene>
    <name evidence="1" type="ORF">Pmar_PMAR016432</name>
</gene>
<protein>
    <submittedName>
        <fullName evidence="1">Uncharacterized protein</fullName>
    </submittedName>
</protein>
<organism evidence="2">
    <name type="scientific">Perkinsus marinus (strain ATCC 50983 / TXsc)</name>
    <dbReference type="NCBI Taxonomy" id="423536"/>
    <lineage>
        <taxon>Eukaryota</taxon>
        <taxon>Sar</taxon>
        <taxon>Alveolata</taxon>
        <taxon>Perkinsozoa</taxon>
        <taxon>Perkinsea</taxon>
        <taxon>Perkinsida</taxon>
        <taxon>Perkinsidae</taxon>
        <taxon>Perkinsus</taxon>
    </lineage>
</organism>
<accession>C5L194</accession>
<evidence type="ECO:0000313" key="1">
    <source>
        <dbReference type="EMBL" id="EER09501.1"/>
    </source>
</evidence>
<dbReference type="EMBL" id="GG678232">
    <property type="protein sequence ID" value="EER09501.1"/>
    <property type="molecule type" value="Genomic_DNA"/>
</dbReference>
<evidence type="ECO:0000313" key="2">
    <source>
        <dbReference type="Proteomes" id="UP000007800"/>
    </source>
</evidence>
<reference evidence="1 2" key="1">
    <citation type="submission" date="2008-07" db="EMBL/GenBank/DDBJ databases">
        <authorList>
            <person name="El-Sayed N."/>
            <person name="Caler E."/>
            <person name="Inman J."/>
            <person name="Amedeo P."/>
            <person name="Hass B."/>
            <person name="Wortman J."/>
        </authorList>
    </citation>
    <scope>NUCLEOTIDE SEQUENCE [LARGE SCALE GENOMIC DNA]</scope>
    <source>
        <strain evidence="2">ATCC 50983 / TXsc</strain>
    </source>
</reference>
<sequence length="78" mass="8427">MDVFDGHSLMTKTILYDDAKYGLQGPGLAKIAAYAANNAAFKSQLEAETAVKSAQRALHMLNQLSQAAPIQFDAARTR</sequence>
<keyword evidence="2" id="KW-1185">Reference proteome</keyword>
<proteinExistence type="predicted"/>